<evidence type="ECO:0000256" key="2">
    <source>
        <dbReference type="SAM" id="SignalP"/>
    </source>
</evidence>
<dbReference type="AlphaFoldDB" id="T1KPA0"/>
<keyword evidence="2" id="KW-0732">Signal</keyword>
<keyword evidence="4" id="KW-1185">Reference proteome</keyword>
<feature type="region of interest" description="Disordered" evidence="1">
    <location>
        <begin position="112"/>
        <end position="138"/>
    </location>
</feature>
<feature type="compositionally biased region" description="Polar residues" evidence="1">
    <location>
        <begin position="112"/>
        <end position="124"/>
    </location>
</feature>
<dbReference type="HOGENOM" id="CLU_1857842_0_0_1"/>
<feature type="chain" id="PRO_5004591717" evidence="2">
    <location>
        <begin position="25"/>
        <end position="138"/>
    </location>
</feature>
<organism evidence="3 4">
    <name type="scientific">Tetranychus urticae</name>
    <name type="common">Two-spotted spider mite</name>
    <dbReference type="NCBI Taxonomy" id="32264"/>
    <lineage>
        <taxon>Eukaryota</taxon>
        <taxon>Metazoa</taxon>
        <taxon>Ecdysozoa</taxon>
        <taxon>Arthropoda</taxon>
        <taxon>Chelicerata</taxon>
        <taxon>Arachnida</taxon>
        <taxon>Acari</taxon>
        <taxon>Acariformes</taxon>
        <taxon>Trombidiformes</taxon>
        <taxon>Prostigmata</taxon>
        <taxon>Eleutherengona</taxon>
        <taxon>Raphignathae</taxon>
        <taxon>Tetranychoidea</taxon>
        <taxon>Tetranychidae</taxon>
        <taxon>Tetranychus</taxon>
    </lineage>
</organism>
<evidence type="ECO:0000313" key="4">
    <source>
        <dbReference type="Proteomes" id="UP000015104"/>
    </source>
</evidence>
<protein>
    <submittedName>
        <fullName evidence="3">Uncharacterized protein</fullName>
    </submittedName>
</protein>
<reference evidence="4" key="1">
    <citation type="submission" date="2011-08" db="EMBL/GenBank/DDBJ databases">
        <authorList>
            <person name="Rombauts S."/>
        </authorList>
    </citation>
    <scope>NUCLEOTIDE SEQUENCE</scope>
    <source>
        <strain evidence="4">London</strain>
    </source>
</reference>
<name>T1KPA0_TETUR</name>
<accession>T1KPA0</accession>
<proteinExistence type="predicted"/>
<dbReference type="EnsemblMetazoa" id="tetur16g03896.1">
    <property type="protein sequence ID" value="tetur16g03896.1"/>
    <property type="gene ID" value="tetur16g03896"/>
</dbReference>
<feature type="signal peptide" evidence="2">
    <location>
        <begin position="1"/>
        <end position="24"/>
    </location>
</feature>
<dbReference type="Proteomes" id="UP000015104">
    <property type="component" value="Unassembled WGS sequence"/>
</dbReference>
<dbReference type="EMBL" id="CAEY01000284">
    <property type="status" value="NOT_ANNOTATED_CDS"/>
    <property type="molecule type" value="Genomic_DNA"/>
</dbReference>
<evidence type="ECO:0000313" key="3">
    <source>
        <dbReference type="EnsemblMetazoa" id="tetur16g03896.1"/>
    </source>
</evidence>
<evidence type="ECO:0000256" key="1">
    <source>
        <dbReference type="SAM" id="MobiDB-lite"/>
    </source>
</evidence>
<sequence length="138" mass="15243">MLKTASTASISLLMIFFIVSQVDCHDTKSRNQRNTPNDYMITLRGSCQQYGHACLGGHGKRFSSPIVNSLGLSSLETLKPREEKNWPAASRSSYSSERDYYSPLFSGLQISRSRSYQNPTSSDGGNKIQPAVPAPMSF</sequence>
<reference evidence="3" key="2">
    <citation type="submission" date="2015-06" db="UniProtKB">
        <authorList>
            <consortium name="EnsemblMetazoa"/>
        </authorList>
    </citation>
    <scope>IDENTIFICATION</scope>
</reference>